<dbReference type="Pfam" id="PF10764">
    <property type="entry name" value="Gin"/>
    <property type="match status" value="1"/>
</dbReference>
<evidence type="ECO:0000313" key="2">
    <source>
        <dbReference type="Proteomes" id="UP001596022"/>
    </source>
</evidence>
<proteinExistence type="predicted"/>
<dbReference type="Proteomes" id="UP001596022">
    <property type="component" value="Unassembled WGS sequence"/>
</dbReference>
<dbReference type="RefSeq" id="WP_376847452.1">
    <property type="nucleotide sequence ID" value="NZ_JBHSFW010000020.1"/>
</dbReference>
<comment type="caution">
    <text evidence="1">The sequence shown here is derived from an EMBL/GenBank/DDBJ whole genome shotgun (WGS) entry which is preliminary data.</text>
</comment>
<name>A0ABV9GQ28_9BACL</name>
<organism evidence="1 2">
    <name type="scientific">Camelliibacillus cellulosilyticus</name>
    <dbReference type="NCBI Taxonomy" id="2174486"/>
    <lineage>
        <taxon>Bacteria</taxon>
        <taxon>Bacillati</taxon>
        <taxon>Bacillota</taxon>
        <taxon>Bacilli</taxon>
        <taxon>Bacillales</taxon>
        <taxon>Sporolactobacillaceae</taxon>
        <taxon>Camelliibacillus</taxon>
    </lineage>
</organism>
<reference evidence="2" key="1">
    <citation type="journal article" date="2019" name="Int. J. Syst. Evol. Microbiol.">
        <title>The Global Catalogue of Microorganisms (GCM) 10K type strain sequencing project: providing services to taxonomists for standard genome sequencing and annotation.</title>
        <authorList>
            <consortium name="The Broad Institute Genomics Platform"/>
            <consortium name="The Broad Institute Genome Sequencing Center for Infectious Disease"/>
            <person name="Wu L."/>
            <person name="Ma J."/>
        </authorList>
    </citation>
    <scope>NUCLEOTIDE SEQUENCE [LARGE SCALE GENOMIC DNA]</scope>
    <source>
        <strain evidence="2">CGMCC 1.16306</strain>
    </source>
</reference>
<gene>
    <name evidence="1" type="ORF">ACFO4N_16680</name>
</gene>
<accession>A0ABV9GQ28</accession>
<evidence type="ECO:0000313" key="1">
    <source>
        <dbReference type="EMBL" id="MFC4620339.1"/>
    </source>
</evidence>
<dbReference type="EMBL" id="JBHSFW010000020">
    <property type="protein sequence ID" value="MFC4620339.1"/>
    <property type="molecule type" value="Genomic_DNA"/>
</dbReference>
<dbReference type="InterPro" id="IPR019700">
    <property type="entry name" value="Sigma-G_inhibitor_Gin"/>
</dbReference>
<sequence length="75" mass="8380">METAPNQYEGETCIICEESKAGGIHICNQLICDACQQKIIEASVDGEQYKYFIKKLGKISLKIVNQKEVPEGKCQ</sequence>
<keyword evidence="2" id="KW-1185">Reference proteome</keyword>
<protein>
    <submittedName>
        <fullName evidence="1">Sigma factor G inhibitor Gin</fullName>
    </submittedName>
</protein>